<keyword evidence="2" id="KW-0732">Signal</keyword>
<dbReference type="EMBL" id="SRMA01026909">
    <property type="protein sequence ID" value="TRY65486.1"/>
    <property type="molecule type" value="Genomic_DNA"/>
</dbReference>
<comment type="caution">
    <text evidence="3">The sequence shown here is derived from an EMBL/GenBank/DDBJ whole genome shotgun (WGS) entry which is preliminary data.</text>
</comment>
<evidence type="ECO:0000256" key="2">
    <source>
        <dbReference type="SAM" id="SignalP"/>
    </source>
</evidence>
<feature type="chain" id="PRO_5022184359" description="SEA domain-containing protein" evidence="2">
    <location>
        <begin position="21"/>
        <end position="898"/>
    </location>
</feature>
<feature type="compositionally biased region" description="Polar residues" evidence="1">
    <location>
        <begin position="76"/>
        <end position="97"/>
    </location>
</feature>
<feature type="region of interest" description="Disordered" evidence="1">
    <location>
        <begin position="556"/>
        <end position="576"/>
    </location>
</feature>
<feature type="region of interest" description="Disordered" evidence="1">
    <location>
        <begin position="344"/>
        <end position="395"/>
    </location>
</feature>
<feature type="compositionally biased region" description="Polar residues" evidence="1">
    <location>
        <begin position="609"/>
        <end position="639"/>
    </location>
</feature>
<proteinExistence type="predicted"/>
<evidence type="ECO:0008006" key="5">
    <source>
        <dbReference type="Google" id="ProtNLM"/>
    </source>
</evidence>
<evidence type="ECO:0000256" key="1">
    <source>
        <dbReference type="SAM" id="MobiDB-lite"/>
    </source>
</evidence>
<evidence type="ECO:0000313" key="4">
    <source>
        <dbReference type="Proteomes" id="UP000316079"/>
    </source>
</evidence>
<dbReference type="STRING" id="623744.A0A553NJ78"/>
<feature type="compositionally biased region" description="Polar residues" evidence="1">
    <location>
        <begin position="344"/>
        <end position="372"/>
    </location>
</feature>
<feature type="region of interest" description="Disordered" evidence="1">
    <location>
        <begin position="422"/>
        <end position="447"/>
    </location>
</feature>
<sequence length="898" mass="96050">MLHTTRFLLTWGIFSSYILLDHYEITAGQSVAVNLSLIPNVIFNPDQTKTSITEGNGMPSNECNAATTTFTASETLDSTDQNLSRENTTTSRDTLATSADEMETTVEDSILINKEGKTTMTVGDPPSVIATEKTGTGTTNGHQNGIVSFEFTTKATTDMPMSSMKLVEVESFLTEVQQGINSASSDEINVAGTTQTNSKHTVNADEKWINSTETMKSTPAPETLGDADITEFSSFNFDAAEQESASGTALSTIAPKLSSLKLTELSDTKSPHSTSTSETLQPISFFQFIFTLSSDFSTTTQPTNSLFKNSPERTTNQQTITELTTALTKPLAADIFNSTDSSLHNRVTMSSPPETLFTNSKEMSNSVTSNGSAAPEPTAPDINSMTETSSLSSTLTEFKVGPTTITTAGHSSVTFPIGLNITQSTSTTSSSTESPSNRRSRSSILSITDAPVTQTPETETTISYTETLLTALVQEEPSYSIAPPASLSNHILEIINSAQSPKAITNAQLEATSLGHSKTDSSAFLQSSELMTEHMTDLSGSQSPGLLFVFDETASKQKTENTQLPPKPTESSRGTCNKTMQENPISMSSVSVSAFTLTPDLTQSETIRSASKSYSNIQDSTQMIDSTPNETPDSTTVQQPLPEVSQKTTRAKRPSNITDEMEISSTEASRGTVDQTNEPQRSLIVMTKALVNLSEATVSASSDNNMFMNSHDTITVSETLHSSNMKDSTPSTADIDNTSLLIASAASKPIATEAQEMYSAAADPAQVTSFLMLPIQETSGLLLSQETAVTHDLKNSLMDNPTVSQATRENLESISLSPASAFSSAIKTSAEPSEQESRAHTENHQANSEITSKPPAAAGQSGSISGTETLIFLNINSHREPLDTKLLLSSKKLIQKQL</sequence>
<feature type="signal peptide" evidence="2">
    <location>
        <begin position="1"/>
        <end position="20"/>
    </location>
</feature>
<feature type="compositionally biased region" description="Low complexity" evidence="1">
    <location>
        <begin position="386"/>
        <end position="395"/>
    </location>
</feature>
<evidence type="ECO:0000313" key="3">
    <source>
        <dbReference type="EMBL" id="TRY65486.1"/>
    </source>
</evidence>
<organism evidence="3 4">
    <name type="scientific">Danionella cerebrum</name>
    <dbReference type="NCBI Taxonomy" id="2873325"/>
    <lineage>
        <taxon>Eukaryota</taxon>
        <taxon>Metazoa</taxon>
        <taxon>Chordata</taxon>
        <taxon>Craniata</taxon>
        <taxon>Vertebrata</taxon>
        <taxon>Euteleostomi</taxon>
        <taxon>Actinopterygii</taxon>
        <taxon>Neopterygii</taxon>
        <taxon>Teleostei</taxon>
        <taxon>Ostariophysi</taxon>
        <taxon>Cypriniformes</taxon>
        <taxon>Danionidae</taxon>
        <taxon>Danioninae</taxon>
        <taxon>Danionella</taxon>
    </lineage>
</organism>
<dbReference type="Proteomes" id="UP000316079">
    <property type="component" value="Unassembled WGS sequence"/>
</dbReference>
<name>A0A553NJ78_9TELE</name>
<feature type="region of interest" description="Disordered" evidence="1">
    <location>
        <begin position="609"/>
        <end position="654"/>
    </location>
</feature>
<feature type="region of interest" description="Disordered" evidence="1">
    <location>
        <begin position="823"/>
        <end position="862"/>
    </location>
</feature>
<gene>
    <name evidence="3" type="ORF">DNTS_021719</name>
</gene>
<keyword evidence="4" id="KW-1185">Reference proteome</keyword>
<protein>
    <recommendedName>
        <fullName evidence="5">SEA domain-containing protein</fullName>
    </recommendedName>
</protein>
<accession>A0A553NJ78</accession>
<dbReference type="AlphaFoldDB" id="A0A553NJ78"/>
<feature type="region of interest" description="Disordered" evidence="1">
    <location>
        <begin position="76"/>
        <end position="101"/>
    </location>
</feature>
<reference evidence="3 4" key="1">
    <citation type="journal article" date="2019" name="Sci. Data">
        <title>Hybrid genome assembly and annotation of Danionella translucida.</title>
        <authorList>
            <person name="Kadobianskyi M."/>
            <person name="Schulze L."/>
            <person name="Schuelke M."/>
            <person name="Judkewitz B."/>
        </authorList>
    </citation>
    <scope>NUCLEOTIDE SEQUENCE [LARGE SCALE GENOMIC DNA]</scope>
    <source>
        <strain evidence="3 4">Bolton</strain>
    </source>
</reference>
<feature type="compositionally biased region" description="Polar residues" evidence="1">
    <location>
        <begin position="560"/>
        <end position="576"/>
    </location>
</feature>